<accession>A0ABY6D053</accession>
<dbReference type="Proteomes" id="UP001062165">
    <property type="component" value="Chromosome"/>
</dbReference>
<dbReference type="InterPro" id="IPR017853">
    <property type="entry name" value="GH"/>
</dbReference>
<sequence length="372" mass="42101">MRNLKIINVAAVAVALIVGAGTLFQCTNKTDAPARTEVTIKGEQFYINGELTYKGRYWNGHKIEGLLMNSRMVQGIYDDVNPESAGRFKYPDTGIWDPERNTAEFVAAMPEWKRHGLLAFTLNLQGGSPMGYGNLNSINSTFDSLGNLRPAYMARLTKVLDKADELGMVVILGYFYFGQDQVLADEMAVINGVDNITNWLLNKGYKNILVEIGNEVDYPKYEHSILTAERIHELVARVQGIEKDGYRLLTSTSYRGGRAPQSNVVEIADFLLIHGNKMEHPEDIYTLVEETRNVQGYTPKPILFNEDDHYDFDAESNNMVNAVKAYTSWGYFDFRKEGEAFENGFQTVPVSWEINSDRKKSFFNKVKEITGY</sequence>
<organism evidence="2 3">
    <name type="scientific">Reichenbachiella carrageenanivorans</name>
    <dbReference type="NCBI Taxonomy" id="2979869"/>
    <lineage>
        <taxon>Bacteria</taxon>
        <taxon>Pseudomonadati</taxon>
        <taxon>Bacteroidota</taxon>
        <taxon>Cytophagia</taxon>
        <taxon>Cytophagales</taxon>
        <taxon>Reichenbachiellaceae</taxon>
        <taxon>Reichenbachiella</taxon>
    </lineage>
</organism>
<feature type="signal peptide" evidence="1">
    <location>
        <begin position="1"/>
        <end position="20"/>
    </location>
</feature>
<evidence type="ECO:0000256" key="1">
    <source>
        <dbReference type="SAM" id="SignalP"/>
    </source>
</evidence>
<evidence type="ECO:0000313" key="2">
    <source>
        <dbReference type="EMBL" id="UXX79069.1"/>
    </source>
</evidence>
<name>A0ABY6D053_9BACT</name>
<protein>
    <submittedName>
        <fullName evidence="2">Uncharacterized protein</fullName>
    </submittedName>
</protein>
<reference evidence="2" key="1">
    <citation type="submission" date="2022-10" db="EMBL/GenBank/DDBJ databases">
        <title>Comparative genomics and taxonomic characterization of three novel marine species of genus Reichenbachiella exhibiting antioxidant and polysaccharide degradation activities.</title>
        <authorList>
            <person name="Muhammad N."/>
            <person name="Lee Y.-J."/>
            <person name="Ko J."/>
            <person name="Kim S.-G."/>
        </authorList>
    </citation>
    <scope>NUCLEOTIDE SEQUENCE</scope>
    <source>
        <strain evidence="2">Wsw4-B4</strain>
    </source>
</reference>
<dbReference type="EMBL" id="CP106735">
    <property type="protein sequence ID" value="UXX79069.1"/>
    <property type="molecule type" value="Genomic_DNA"/>
</dbReference>
<dbReference type="SUPFAM" id="SSF51445">
    <property type="entry name" value="(Trans)glycosidases"/>
    <property type="match status" value="1"/>
</dbReference>
<feature type="chain" id="PRO_5046722265" evidence="1">
    <location>
        <begin position="21"/>
        <end position="372"/>
    </location>
</feature>
<evidence type="ECO:0000313" key="3">
    <source>
        <dbReference type="Proteomes" id="UP001062165"/>
    </source>
</evidence>
<gene>
    <name evidence="2" type="ORF">N7E81_17075</name>
</gene>
<dbReference type="Gene3D" id="3.20.20.80">
    <property type="entry name" value="Glycosidases"/>
    <property type="match status" value="1"/>
</dbReference>
<proteinExistence type="predicted"/>
<keyword evidence="1" id="KW-0732">Signal</keyword>
<keyword evidence="3" id="KW-1185">Reference proteome</keyword>
<dbReference type="RefSeq" id="WP_263050812.1">
    <property type="nucleotide sequence ID" value="NZ_CP106735.1"/>
</dbReference>